<dbReference type="Proteomes" id="UP000295293">
    <property type="component" value="Unassembled WGS sequence"/>
</dbReference>
<keyword evidence="8" id="KW-1185">Reference proteome</keyword>
<dbReference type="AlphaFoldDB" id="A0A4R6YSW1"/>
<evidence type="ECO:0000256" key="2">
    <source>
        <dbReference type="ARBA" id="ARBA00007165"/>
    </source>
</evidence>
<protein>
    <recommendedName>
        <fullName evidence="6">SURF1-like protein</fullName>
    </recommendedName>
</protein>
<dbReference type="Pfam" id="PF02104">
    <property type="entry name" value="SURF1"/>
    <property type="match status" value="1"/>
</dbReference>
<comment type="caution">
    <text evidence="6">Lacks conserved residue(s) required for the propagation of feature annotation.</text>
</comment>
<keyword evidence="3 6" id="KW-0812">Transmembrane</keyword>
<dbReference type="InterPro" id="IPR045214">
    <property type="entry name" value="Surf1/Surf4"/>
</dbReference>
<reference evidence="7 8" key="1">
    <citation type="submission" date="2019-03" db="EMBL/GenBank/DDBJ databases">
        <title>Genomic Encyclopedia of Type Strains, Phase IV (KMG-IV): sequencing the most valuable type-strain genomes for metagenomic binning, comparative biology and taxonomic classification.</title>
        <authorList>
            <person name="Goeker M."/>
        </authorList>
    </citation>
    <scope>NUCLEOTIDE SEQUENCE [LARGE SCALE GENOMIC DNA]</scope>
    <source>
        <strain evidence="7 8">DSM 21667</strain>
    </source>
</reference>
<dbReference type="RefSeq" id="WP_133819994.1">
    <property type="nucleotide sequence ID" value="NZ_SNZH01000011.1"/>
</dbReference>
<keyword evidence="5 6" id="KW-0472">Membrane</keyword>
<evidence type="ECO:0000256" key="3">
    <source>
        <dbReference type="ARBA" id="ARBA00022692"/>
    </source>
</evidence>
<keyword evidence="6" id="KW-1003">Cell membrane</keyword>
<sequence>MNRRWHRPTLFAWFLLLAGLAAFLGLSRWQWLRGQEKERLLASYAAAQSGGLRQYAALPAQLDSEEYPHIAVQGEYRAGRGYWLDQQVRQGQVGRHAIALFAPRGDSKLMLVDQGWIAAMPGQPAPVWPALPAGEVELHGIYAPPPGGGLRIGGDALPRQNGWPKLTLFLDLPAITADLGSAVAPRLLRLDADPASGYAREWTPAVMPPEKHRGYALQWFSFAVAALVIFIVLHWRKSDKGII</sequence>
<keyword evidence="4 6" id="KW-1133">Transmembrane helix</keyword>
<feature type="transmembrane region" description="Helical" evidence="6">
    <location>
        <begin position="216"/>
        <end position="235"/>
    </location>
</feature>
<evidence type="ECO:0000256" key="1">
    <source>
        <dbReference type="ARBA" id="ARBA00004370"/>
    </source>
</evidence>
<name>A0A4R6YSW1_9GAMM</name>
<evidence type="ECO:0000313" key="8">
    <source>
        <dbReference type="Proteomes" id="UP000295293"/>
    </source>
</evidence>
<dbReference type="EMBL" id="SNZH01000011">
    <property type="protein sequence ID" value="TDR41246.1"/>
    <property type="molecule type" value="Genomic_DNA"/>
</dbReference>
<dbReference type="GO" id="GO:0005886">
    <property type="term" value="C:plasma membrane"/>
    <property type="evidence" value="ECO:0007669"/>
    <property type="project" value="UniProtKB-SubCell"/>
</dbReference>
<dbReference type="OrthoDB" id="9789940at2"/>
<evidence type="ECO:0000256" key="6">
    <source>
        <dbReference type="RuleBase" id="RU363076"/>
    </source>
</evidence>
<proteinExistence type="inferred from homology"/>
<evidence type="ECO:0000313" key="7">
    <source>
        <dbReference type="EMBL" id="TDR41246.1"/>
    </source>
</evidence>
<dbReference type="PROSITE" id="PS50895">
    <property type="entry name" value="SURF1"/>
    <property type="match status" value="1"/>
</dbReference>
<organism evidence="7 8">
    <name type="scientific">Tahibacter aquaticus</name>
    <dbReference type="NCBI Taxonomy" id="520092"/>
    <lineage>
        <taxon>Bacteria</taxon>
        <taxon>Pseudomonadati</taxon>
        <taxon>Pseudomonadota</taxon>
        <taxon>Gammaproteobacteria</taxon>
        <taxon>Lysobacterales</taxon>
        <taxon>Rhodanobacteraceae</taxon>
        <taxon>Tahibacter</taxon>
    </lineage>
</organism>
<evidence type="ECO:0000256" key="4">
    <source>
        <dbReference type="ARBA" id="ARBA00022989"/>
    </source>
</evidence>
<comment type="similarity">
    <text evidence="2 6">Belongs to the SURF1 family.</text>
</comment>
<comment type="caution">
    <text evidence="7">The sequence shown here is derived from an EMBL/GenBank/DDBJ whole genome shotgun (WGS) entry which is preliminary data.</text>
</comment>
<dbReference type="PANTHER" id="PTHR23427">
    <property type="entry name" value="SURFEIT LOCUS PROTEIN"/>
    <property type="match status" value="1"/>
</dbReference>
<comment type="subcellular location">
    <subcellularLocation>
        <location evidence="6">Cell membrane</location>
        <topology evidence="6">Multi-pass membrane protein</topology>
    </subcellularLocation>
    <subcellularLocation>
        <location evidence="1">Membrane</location>
    </subcellularLocation>
</comment>
<gene>
    <name evidence="7" type="ORF">DFR29_111160</name>
</gene>
<dbReference type="PANTHER" id="PTHR23427:SF2">
    <property type="entry name" value="SURFEIT LOCUS PROTEIN 1"/>
    <property type="match status" value="1"/>
</dbReference>
<dbReference type="InterPro" id="IPR002994">
    <property type="entry name" value="Surf1/Shy1"/>
</dbReference>
<dbReference type="CDD" id="cd06662">
    <property type="entry name" value="SURF1"/>
    <property type="match status" value="1"/>
</dbReference>
<evidence type="ECO:0000256" key="5">
    <source>
        <dbReference type="ARBA" id="ARBA00023136"/>
    </source>
</evidence>
<accession>A0A4R6YSW1</accession>